<dbReference type="SUPFAM" id="SSF51230">
    <property type="entry name" value="Single hybrid motif"/>
    <property type="match status" value="1"/>
</dbReference>
<evidence type="ECO:0000256" key="7">
    <source>
        <dbReference type="ARBA" id="ARBA00023160"/>
    </source>
</evidence>
<dbReference type="RefSeq" id="WP_209381032.1">
    <property type="nucleotide sequence ID" value="NZ_JAGIZB010000020.1"/>
</dbReference>
<dbReference type="Gene3D" id="2.40.50.100">
    <property type="match status" value="1"/>
</dbReference>
<dbReference type="Proteomes" id="UP000681594">
    <property type="component" value="Unassembled WGS sequence"/>
</dbReference>
<reference evidence="11 12" key="1">
    <citation type="submission" date="2021-03" db="EMBL/GenBank/DDBJ databases">
        <authorList>
            <person name="So Y."/>
        </authorList>
    </citation>
    <scope>NUCLEOTIDE SEQUENCE [LARGE SCALE GENOMIC DNA]</scope>
    <source>
        <strain evidence="11 12">SSH11</strain>
    </source>
</reference>
<organism evidence="11 12">
    <name type="scientific">Pararoseomonas baculiformis</name>
    <dbReference type="NCBI Taxonomy" id="2820812"/>
    <lineage>
        <taxon>Bacteria</taxon>
        <taxon>Pseudomonadati</taxon>
        <taxon>Pseudomonadota</taxon>
        <taxon>Alphaproteobacteria</taxon>
        <taxon>Acetobacterales</taxon>
        <taxon>Acetobacteraceae</taxon>
        <taxon>Pararoseomonas</taxon>
    </lineage>
</organism>
<comment type="function">
    <text evidence="1 9">This protein is a component of the acetyl coenzyme A carboxylase complex; first, biotin carboxylase catalyzes the carboxylation of the carrier protein and then the transcarboxylase transfers the carboxyl group to form malonyl-CoA.</text>
</comment>
<name>A0ABS4AIS7_9PROT</name>
<evidence type="ECO:0000256" key="4">
    <source>
        <dbReference type="ARBA" id="ARBA00022516"/>
    </source>
</evidence>
<gene>
    <name evidence="11" type="primary">accB</name>
    <name evidence="11" type="ORF">J8J14_18470</name>
</gene>
<evidence type="ECO:0000256" key="3">
    <source>
        <dbReference type="ARBA" id="ARBA00017562"/>
    </source>
</evidence>
<dbReference type="InterPro" id="IPR011053">
    <property type="entry name" value="Single_hybrid_motif"/>
</dbReference>
<accession>A0ABS4AIS7</accession>
<dbReference type="CDD" id="cd06850">
    <property type="entry name" value="biotinyl_domain"/>
    <property type="match status" value="1"/>
</dbReference>
<protein>
    <recommendedName>
        <fullName evidence="3 9">Biotin carboxyl carrier protein of acetyl-CoA carboxylase</fullName>
    </recommendedName>
</protein>
<proteinExistence type="predicted"/>
<evidence type="ECO:0000259" key="10">
    <source>
        <dbReference type="PROSITE" id="PS50968"/>
    </source>
</evidence>
<dbReference type="PROSITE" id="PS00188">
    <property type="entry name" value="BIOTIN"/>
    <property type="match status" value="1"/>
</dbReference>
<dbReference type="GO" id="GO:0003989">
    <property type="term" value="F:acetyl-CoA carboxylase activity"/>
    <property type="evidence" value="ECO:0007669"/>
    <property type="project" value="UniProtKB-EC"/>
</dbReference>
<comment type="caution">
    <text evidence="11">The sequence shown here is derived from an EMBL/GenBank/DDBJ whole genome shotgun (WGS) entry which is preliminary data.</text>
</comment>
<evidence type="ECO:0000256" key="1">
    <source>
        <dbReference type="ARBA" id="ARBA00003761"/>
    </source>
</evidence>
<dbReference type="PANTHER" id="PTHR45266">
    <property type="entry name" value="OXALOACETATE DECARBOXYLASE ALPHA CHAIN"/>
    <property type="match status" value="1"/>
</dbReference>
<evidence type="ECO:0000256" key="8">
    <source>
        <dbReference type="ARBA" id="ARBA00023267"/>
    </source>
</evidence>
<keyword evidence="4 9" id="KW-0444">Lipid biosynthesis</keyword>
<evidence type="ECO:0000256" key="5">
    <source>
        <dbReference type="ARBA" id="ARBA00022832"/>
    </source>
</evidence>
<keyword evidence="6 9" id="KW-0443">Lipid metabolism</keyword>
<keyword evidence="5 9" id="KW-0276">Fatty acid metabolism</keyword>
<dbReference type="PROSITE" id="PS50968">
    <property type="entry name" value="BIOTINYL_LIPOYL"/>
    <property type="match status" value="1"/>
</dbReference>
<evidence type="ECO:0000256" key="9">
    <source>
        <dbReference type="RuleBase" id="RU364072"/>
    </source>
</evidence>
<evidence type="ECO:0000313" key="11">
    <source>
        <dbReference type="EMBL" id="MBP0446764.1"/>
    </source>
</evidence>
<dbReference type="PRINTS" id="PR01071">
    <property type="entry name" value="ACOABIOTINCC"/>
</dbReference>
<comment type="pathway">
    <text evidence="2 9">Lipid metabolism; fatty acid biosynthesis.</text>
</comment>
<dbReference type="Pfam" id="PF00364">
    <property type="entry name" value="Biotin_lipoyl"/>
    <property type="match status" value="1"/>
</dbReference>
<keyword evidence="12" id="KW-1185">Reference proteome</keyword>
<sequence length="157" mass="16125">MSGLSFDPDAIRALAKILRETDLTEIELVENESRIRVARNVPAQQVVQAVAAPVAAAAAPAQLSPAASAAPVSDEVTAATPGAVTSPMVGVAYLSPEPGAAPFVTLGAKVAQGQTVLLIEAMKTFNQIKAPKAGTVTRILIESGMPVEFGEPLLVIE</sequence>
<dbReference type="InterPro" id="IPR001249">
    <property type="entry name" value="AcCoA_biotinCC"/>
</dbReference>
<evidence type="ECO:0000313" key="12">
    <source>
        <dbReference type="Proteomes" id="UP000681594"/>
    </source>
</evidence>
<dbReference type="EMBL" id="JAGIZB010000020">
    <property type="protein sequence ID" value="MBP0446764.1"/>
    <property type="molecule type" value="Genomic_DNA"/>
</dbReference>
<dbReference type="InterPro" id="IPR000089">
    <property type="entry name" value="Biotin_lipoyl"/>
</dbReference>
<dbReference type="NCBIfam" id="TIGR00531">
    <property type="entry name" value="BCCP"/>
    <property type="match status" value="1"/>
</dbReference>
<keyword evidence="8 9" id="KW-0092">Biotin</keyword>
<evidence type="ECO:0000256" key="6">
    <source>
        <dbReference type="ARBA" id="ARBA00023098"/>
    </source>
</evidence>
<dbReference type="PANTHER" id="PTHR45266:SF3">
    <property type="entry name" value="OXALOACETATE DECARBOXYLASE ALPHA CHAIN"/>
    <property type="match status" value="1"/>
</dbReference>
<dbReference type="InterPro" id="IPR050709">
    <property type="entry name" value="Biotin_Carboxyl_Carrier/Decarb"/>
</dbReference>
<evidence type="ECO:0000256" key="2">
    <source>
        <dbReference type="ARBA" id="ARBA00005194"/>
    </source>
</evidence>
<dbReference type="InterPro" id="IPR001882">
    <property type="entry name" value="Biotin_BS"/>
</dbReference>
<keyword evidence="11" id="KW-0436">Ligase</keyword>
<feature type="domain" description="Lipoyl-binding" evidence="10">
    <location>
        <begin position="81"/>
        <end position="157"/>
    </location>
</feature>
<keyword evidence="7 9" id="KW-0275">Fatty acid biosynthesis</keyword>